<proteinExistence type="predicted"/>
<sequence>MSSWPTPKRGQGGILLQTLLRGTALEDASLHVQGAVLSATVPISSLGAGMAMMSHKTNVFKEYGLVAFVYYLFTGRVWDASLVQRLFLLPTTAVEGFDGGKAKYMKRTHDSLGDGWPTTEHPFWLRPSFAHRASLPVLVLGAEEDVIYPPRRVRSARLRAVGMGAEHTQKHGPVPFEASGTLSSGSPGGPPEVQLGLPIG</sequence>
<keyword evidence="3" id="KW-1185">Reference proteome</keyword>
<dbReference type="Proteomes" id="UP001642464">
    <property type="component" value="Unassembled WGS sequence"/>
</dbReference>
<evidence type="ECO:0000313" key="3">
    <source>
        <dbReference type="Proteomes" id="UP001642464"/>
    </source>
</evidence>
<feature type="region of interest" description="Disordered" evidence="1">
    <location>
        <begin position="165"/>
        <end position="200"/>
    </location>
</feature>
<dbReference type="GO" id="GO:0016787">
    <property type="term" value="F:hydrolase activity"/>
    <property type="evidence" value="ECO:0007669"/>
    <property type="project" value="UniProtKB-KW"/>
</dbReference>
<evidence type="ECO:0000256" key="1">
    <source>
        <dbReference type="SAM" id="MobiDB-lite"/>
    </source>
</evidence>
<reference evidence="2 3" key="1">
    <citation type="submission" date="2024-02" db="EMBL/GenBank/DDBJ databases">
        <authorList>
            <person name="Chen Y."/>
            <person name="Shah S."/>
            <person name="Dougan E. K."/>
            <person name="Thang M."/>
            <person name="Chan C."/>
        </authorList>
    </citation>
    <scope>NUCLEOTIDE SEQUENCE [LARGE SCALE GENOMIC DNA]</scope>
</reference>
<gene>
    <name evidence="2" type="ORF">SCF082_LOCUS51457</name>
</gene>
<evidence type="ECO:0000313" key="2">
    <source>
        <dbReference type="EMBL" id="CAK9110810.1"/>
    </source>
</evidence>
<keyword evidence="2" id="KW-0378">Hydrolase</keyword>
<protein>
    <submittedName>
        <fullName evidence="2">AB hydrolase-1 domain-containing protein</fullName>
    </submittedName>
</protein>
<organism evidence="2 3">
    <name type="scientific">Durusdinium trenchii</name>
    <dbReference type="NCBI Taxonomy" id="1381693"/>
    <lineage>
        <taxon>Eukaryota</taxon>
        <taxon>Sar</taxon>
        <taxon>Alveolata</taxon>
        <taxon>Dinophyceae</taxon>
        <taxon>Suessiales</taxon>
        <taxon>Symbiodiniaceae</taxon>
        <taxon>Durusdinium</taxon>
    </lineage>
</organism>
<comment type="caution">
    <text evidence="2">The sequence shown here is derived from an EMBL/GenBank/DDBJ whole genome shotgun (WGS) entry which is preliminary data.</text>
</comment>
<accession>A0ABP0SEZ2</accession>
<dbReference type="EMBL" id="CAXAMM010043585">
    <property type="protein sequence ID" value="CAK9110810.1"/>
    <property type="molecule type" value="Genomic_DNA"/>
</dbReference>
<name>A0ABP0SEZ2_9DINO</name>